<organism evidence="2 3">
    <name type="scientific">Astrephomene gubernaculifera</name>
    <dbReference type="NCBI Taxonomy" id="47775"/>
    <lineage>
        <taxon>Eukaryota</taxon>
        <taxon>Viridiplantae</taxon>
        <taxon>Chlorophyta</taxon>
        <taxon>core chlorophytes</taxon>
        <taxon>Chlorophyceae</taxon>
        <taxon>CS clade</taxon>
        <taxon>Chlamydomonadales</taxon>
        <taxon>Astrephomenaceae</taxon>
        <taxon>Astrephomene</taxon>
    </lineage>
</organism>
<feature type="region of interest" description="Disordered" evidence="1">
    <location>
        <begin position="158"/>
        <end position="247"/>
    </location>
</feature>
<feature type="region of interest" description="Disordered" evidence="1">
    <location>
        <begin position="322"/>
        <end position="351"/>
    </location>
</feature>
<sequence length="428" mass="43647">VAAGISPAAAAAAAAAAADGRISLAGLGCGLNSYTYYPLRGSNIMAFYPGSIVVAHVGRLPAMHSPNDSSVPGVACVAPLALRRLTTEVPPPAVRLARGHTMYMPGRFRGSDEGDAAAAAAPAAAAGAVVVTDGGSNGGKDDSVAAAAADASLEGAGARADVCTEGGQQPKEQQQQQQKEQQQQQQKEQQQQQQKEPQQRSGHVKPEAGESEAASRGNCVRVKDEAEREEEEEEELDGGVFSAHGEGPPLLRRRLVYGLLAPPPSANGAAAAARADLSGGGSSGSGEKCTRGGALSTAGCSQVIPSLAFSRRLNAPRLYWGPQYQAHVPPPPSSHDATTGARHPRRPPSPATLALMGQQLHAAQPLSAAAAAVAERNEAEELAAVNATRAELGLPPWRPRRAGSVEARAAAGRPMSLSPGLADDGGDG</sequence>
<dbReference type="Proteomes" id="UP001054857">
    <property type="component" value="Unassembled WGS sequence"/>
</dbReference>
<feature type="non-terminal residue" evidence="2">
    <location>
        <position position="1"/>
    </location>
</feature>
<evidence type="ECO:0000313" key="3">
    <source>
        <dbReference type="Proteomes" id="UP001054857"/>
    </source>
</evidence>
<name>A0AAD3HRP7_9CHLO</name>
<feature type="region of interest" description="Disordered" evidence="1">
    <location>
        <begin position="260"/>
        <end position="295"/>
    </location>
</feature>
<dbReference type="AlphaFoldDB" id="A0AAD3HRP7"/>
<protein>
    <submittedName>
        <fullName evidence="2">Uncharacterized protein</fullName>
    </submittedName>
</protein>
<proteinExistence type="predicted"/>
<reference evidence="2 3" key="1">
    <citation type="journal article" date="2021" name="Sci. Rep.">
        <title>Genome sequencing of the multicellular alga Astrephomene provides insights into convergent evolution of germ-soma differentiation.</title>
        <authorList>
            <person name="Yamashita S."/>
            <person name="Yamamoto K."/>
            <person name="Matsuzaki R."/>
            <person name="Suzuki S."/>
            <person name="Yamaguchi H."/>
            <person name="Hirooka S."/>
            <person name="Minakuchi Y."/>
            <person name="Miyagishima S."/>
            <person name="Kawachi M."/>
            <person name="Toyoda A."/>
            <person name="Nozaki H."/>
        </authorList>
    </citation>
    <scope>NUCLEOTIDE SEQUENCE [LARGE SCALE GENOMIC DNA]</scope>
    <source>
        <strain evidence="2 3">NIES-4017</strain>
    </source>
</reference>
<accession>A0AAD3HRP7</accession>
<feature type="compositionally biased region" description="Low complexity" evidence="1">
    <location>
        <begin position="266"/>
        <end position="277"/>
    </location>
</feature>
<comment type="caution">
    <text evidence="2">The sequence shown here is derived from an EMBL/GenBank/DDBJ whole genome shotgun (WGS) entry which is preliminary data.</text>
</comment>
<evidence type="ECO:0000313" key="2">
    <source>
        <dbReference type="EMBL" id="GFR50466.1"/>
    </source>
</evidence>
<feature type="compositionally biased region" description="Acidic residues" evidence="1">
    <location>
        <begin position="227"/>
        <end position="237"/>
    </location>
</feature>
<feature type="region of interest" description="Disordered" evidence="1">
    <location>
        <begin position="387"/>
        <end position="428"/>
    </location>
</feature>
<keyword evidence="3" id="KW-1185">Reference proteome</keyword>
<feature type="compositionally biased region" description="Low complexity" evidence="1">
    <location>
        <begin position="168"/>
        <end position="196"/>
    </location>
</feature>
<dbReference type="EMBL" id="BMAR01000037">
    <property type="protein sequence ID" value="GFR50466.1"/>
    <property type="molecule type" value="Genomic_DNA"/>
</dbReference>
<evidence type="ECO:0000256" key="1">
    <source>
        <dbReference type="SAM" id="MobiDB-lite"/>
    </source>
</evidence>
<gene>
    <name evidence="2" type="ORF">Agub_g12519</name>
</gene>
<feature type="non-terminal residue" evidence="2">
    <location>
        <position position="428"/>
    </location>
</feature>